<keyword evidence="3 7" id="KW-0547">Nucleotide-binding</keyword>
<name>A0A5J4YY47_PORPP</name>
<evidence type="ECO:0000256" key="7">
    <source>
        <dbReference type="PIRSR" id="PIRSR630616-2"/>
    </source>
</evidence>
<dbReference type="InterPro" id="IPR030616">
    <property type="entry name" value="Aur-like"/>
</dbReference>
<keyword evidence="12" id="KW-1185">Reference proteome</keyword>
<dbReference type="EMBL" id="VRMN01000003">
    <property type="protein sequence ID" value="KAA8495407.1"/>
    <property type="molecule type" value="Genomic_DNA"/>
</dbReference>
<dbReference type="OMA" id="HTWITTH"/>
<evidence type="ECO:0000313" key="11">
    <source>
        <dbReference type="EMBL" id="KAA8495407.1"/>
    </source>
</evidence>
<evidence type="ECO:0000256" key="8">
    <source>
        <dbReference type="PIRSR" id="PIRSR630616-3"/>
    </source>
</evidence>
<evidence type="ECO:0000256" key="1">
    <source>
        <dbReference type="ARBA" id="ARBA00022527"/>
    </source>
</evidence>
<evidence type="ECO:0000256" key="4">
    <source>
        <dbReference type="ARBA" id="ARBA00022777"/>
    </source>
</evidence>
<sequence length="419" mass="46450">MIQEQDGVRLQSASEKTKSRNNLAQRVPHRNGMASHDTRTHQRRQASGDVHLLAQRDVASLSELEGVAQARNKTLAKHGITLSKIIGQGGQGAVFSAVGPQGKVAVKMLRKLSGKAGAAQRAHVKAEVKILCDVAHENVLRIIQWFEDSLYYYVVTELVEGKDLFDVAAARTFTENEILLICSDVAEALAAIHARGIAHRDVKLENVLLESSSFQAKLIDFGFACKVGDMEDIGERRQFPGTLKYQAPEVVQRIASYDAFRADMWAVGVMAFALICGEYPFSGATHDEVTADIRRAEVSFAHPVWERVTPDAKTLIKALLNRDPALRPAARQVARFLEILMAERVIQLNVHEQKTQTQPQPQPQRRSKSARKRESLDFAPLTNKFSSIANELRQNCAPPGLTISPRLVGLFNRQNLPVI</sequence>
<feature type="binding site" evidence="7">
    <location>
        <begin position="205"/>
        <end position="206"/>
    </location>
    <ligand>
        <name>ATP</name>
        <dbReference type="ChEBI" id="CHEBI:30616"/>
    </ligand>
</feature>
<keyword evidence="5 7" id="KW-0067">ATP-binding</keyword>
<dbReference type="GO" id="GO:0004674">
    <property type="term" value="F:protein serine/threonine kinase activity"/>
    <property type="evidence" value="ECO:0007669"/>
    <property type="project" value="UniProtKB-KW"/>
</dbReference>
<evidence type="ECO:0000313" key="12">
    <source>
        <dbReference type="Proteomes" id="UP000324585"/>
    </source>
</evidence>
<dbReference type="PROSITE" id="PS00108">
    <property type="entry name" value="PROTEIN_KINASE_ST"/>
    <property type="match status" value="1"/>
</dbReference>
<keyword evidence="1" id="KW-0723">Serine/threonine-protein kinase</keyword>
<dbReference type="Pfam" id="PF00069">
    <property type="entry name" value="Pkinase"/>
    <property type="match status" value="1"/>
</dbReference>
<dbReference type="InterPro" id="IPR000719">
    <property type="entry name" value="Prot_kinase_dom"/>
</dbReference>
<accession>A0A5J4YY47</accession>
<dbReference type="InterPro" id="IPR008271">
    <property type="entry name" value="Ser/Thr_kinase_AS"/>
</dbReference>
<evidence type="ECO:0000259" key="10">
    <source>
        <dbReference type="PROSITE" id="PS50011"/>
    </source>
</evidence>
<evidence type="ECO:0000256" key="3">
    <source>
        <dbReference type="ARBA" id="ARBA00022741"/>
    </source>
</evidence>
<organism evidence="11 12">
    <name type="scientific">Porphyridium purpureum</name>
    <name type="common">Red alga</name>
    <name type="synonym">Porphyridium cruentum</name>
    <dbReference type="NCBI Taxonomy" id="35688"/>
    <lineage>
        <taxon>Eukaryota</taxon>
        <taxon>Rhodophyta</taxon>
        <taxon>Bangiophyceae</taxon>
        <taxon>Porphyridiales</taxon>
        <taxon>Porphyridiaceae</taxon>
        <taxon>Porphyridium</taxon>
    </lineage>
</organism>
<feature type="binding site" evidence="7">
    <location>
        <position position="220"/>
    </location>
    <ligand>
        <name>ATP</name>
        <dbReference type="ChEBI" id="CHEBI:30616"/>
    </ligand>
</feature>
<dbReference type="GO" id="GO:0005524">
    <property type="term" value="F:ATP binding"/>
    <property type="evidence" value="ECO:0007669"/>
    <property type="project" value="UniProtKB-KW"/>
</dbReference>
<dbReference type="PANTHER" id="PTHR24350">
    <property type="entry name" value="SERINE/THREONINE-PROTEIN KINASE IAL-RELATED"/>
    <property type="match status" value="1"/>
</dbReference>
<dbReference type="AlphaFoldDB" id="A0A5J4YY47"/>
<feature type="cross-link" description="Glycyl lysine isopeptide (Lys-Gly) (interchain with G-Cter in SUMO2)" evidence="8">
    <location>
        <position position="203"/>
    </location>
</feature>
<evidence type="ECO:0000256" key="9">
    <source>
        <dbReference type="SAM" id="MobiDB-lite"/>
    </source>
</evidence>
<evidence type="ECO:0000256" key="2">
    <source>
        <dbReference type="ARBA" id="ARBA00022679"/>
    </source>
</evidence>
<evidence type="ECO:0000256" key="6">
    <source>
        <dbReference type="PIRSR" id="PIRSR630616-1"/>
    </source>
</evidence>
<dbReference type="SMART" id="SM00220">
    <property type="entry name" value="S_TKc"/>
    <property type="match status" value="1"/>
</dbReference>
<protein>
    <submittedName>
        <fullName evidence="11">Serine/threonine-protein kinase 33</fullName>
    </submittedName>
</protein>
<feature type="binding site" evidence="7">
    <location>
        <position position="107"/>
    </location>
    <ligand>
        <name>ATP</name>
        <dbReference type="ChEBI" id="CHEBI:30616"/>
    </ligand>
</feature>
<keyword evidence="4 11" id="KW-0418">Kinase</keyword>
<dbReference type="PROSITE" id="PS50011">
    <property type="entry name" value="PROTEIN_KINASE_DOM"/>
    <property type="match status" value="1"/>
</dbReference>
<feature type="region of interest" description="Disordered" evidence="9">
    <location>
        <begin position="351"/>
        <end position="376"/>
    </location>
</feature>
<dbReference type="InterPro" id="IPR011009">
    <property type="entry name" value="Kinase-like_dom_sf"/>
</dbReference>
<comment type="caution">
    <text evidence="11">The sequence shown here is derived from an EMBL/GenBank/DDBJ whole genome shotgun (WGS) entry which is preliminary data.</text>
</comment>
<proteinExistence type="predicted"/>
<dbReference type="Gene3D" id="1.10.510.10">
    <property type="entry name" value="Transferase(Phosphotransferase) domain 1"/>
    <property type="match status" value="1"/>
</dbReference>
<dbReference type="Proteomes" id="UP000324585">
    <property type="component" value="Unassembled WGS sequence"/>
</dbReference>
<dbReference type="SUPFAM" id="SSF56112">
    <property type="entry name" value="Protein kinase-like (PK-like)"/>
    <property type="match status" value="1"/>
</dbReference>
<reference evidence="12" key="1">
    <citation type="journal article" date="2019" name="Nat. Commun.">
        <title>Expansion of phycobilisome linker gene families in mesophilic red algae.</title>
        <authorList>
            <person name="Lee J."/>
            <person name="Kim D."/>
            <person name="Bhattacharya D."/>
            <person name="Yoon H.S."/>
        </authorList>
    </citation>
    <scope>NUCLEOTIDE SEQUENCE [LARGE SCALE GENOMIC DNA]</scope>
    <source>
        <strain evidence="12">CCMP 1328</strain>
    </source>
</reference>
<evidence type="ECO:0000256" key="5">
    <source>
        <dbReference type="ARBA" id="ARBA00022840"/>
    </source>
</evidence>
<feature type="active site" description="Proton acceptor" evidence="6">
    <location>
        <position position="201"/>
    </location>
</feature>
<feature type="region of interest" description="Disordered" evidence="9">
    <location>
        <begin position="1"/>
        <end position="48"/>
    </location>
</feature>
<keyword evidence="2" id="KW-0808">Transferase</keyword>
<gene>
    <name evidence="11" type="ORF">FVE85_1562</name>
</gene>
<dbReference type="OrthoDB" id="4741at2759"/>
<feature type="domain" description="Protein kinase" evidence="10">
    <location>
        <begin position="80"/>
        <end position="340"/>
    </location>
</feature>